<dbReference type="RefSeq" id="WP_238276081.1">
    <property type="nucleotide sequence ID" value="NZ_BPQL01000014.1"/>
</dbReference>
<accession>A0ABV2L0H0</accession>
<keyword evidence="3" id="KW-1185">Reference proteome</keyword>
<reference evidence="2 3" key="1">
    <citation type="submission" date="2024-06" db="EMBL/GenBank/DDBJ databases">
        <title>Genomic Encyclopedia of Type Strains, Phase IV (KMG-IV): sequencing the most valuable type-strain genomes for metagenomic binning, comparative biology and taxonomic classification.</title>
        <authorList>
            <person name="Goeker M."/>
        </authorList>
    </citation>
    <scope>NUCLEOTIDE SEQUENCE [LARGE SCALE GENOMIC DNA]</scope>
    <source>
        <strain evidence="2 3">DSM 21331</strain>
    </source>
</reference>
<dbReference type="Proteomes" id="UP001549145">
    <property type="component" value="Unassembled WGS sequence"/>
</dbReference>
<feature type="region of interest" description="Disordered" evidence="1">
    <location>
        <begin position="13"/>
        <end position="35"/>
    </location>
</feature>
<dbReference type="SUPFAM" id="SSF50494">
    <property type="entry name" value="Trypsin-like serine proteases"/>
    <property type="match status" value="1"/>
</dbReference>
<sequence>MAGLVIGALSGSAAAQTPPAPAPAKAAPVKPKPAAPDPAFEAARVAFEALPEVERKGLQDALVWTGEYNSVVSGAFGRRSYEALQAYAARRGGSGMPDAAARAALLQEGAAARKAAGFTVKPDAASGAVLGVPERILPKRTAQPGGTRWQSADGRITLETKSFSPGETGLEAVFARVTGPSPERRVTYKLLRPEFLVVTAETPTGKSYIRYAAGAAGLRGITLGYDKALAGEVDRLAIAIANSFAPFPDAVPAAASGPVAAAPAPGALSAPAPLPAPVRKAAPIATGLVVAPGRVLTGAAALAGCRSPAVAGLPARVVPGSGTDLVLLESAPLAGRTPVLPALRAGALAAGEGLVVLGAEAEGVAVAPAEAGAAGARITAPLQPGSGGAPVLDRSSALAGLVAAFPTAPRLVAGVVPPASYALVPAGTVAAFLGQAGLAPPAAGPATGAGTLGAAAASLSGAVVAVTCQP</sequence>
<proteinExistence type="predicted"/>
<evidence type="ECO:0000313" key="3">
    <source>
        <dbReference type="Proteomes" id="UP001549145"/>
    </source>
</evidence>
<evidence type="ECO:0000256" key="1">
    <source>
        <dbReference type="SAM" id="MobiDB-lite"/>
    </source>
</evidence>
<gene>
    <name evidence="2" type="ORF">ABID43_000841</name>
</gene>
<evidence type="ECO:0008006" key="4">
    <source>
        <dbReference type="Google" id="ProtNLM"/>
    </source>
</evidence>
<protein>
    <recommendedName>
        <fullName evidence="4">Serine protease</fullName>
    </recommendedName>
</protein>
<evidence type="ECO:0000313" key="2">
    <source>
        <dbReference type="EMBL" id="MET3691322.1"/>
    </source>
</evidence>
<dbReference type="InterPro" id="IPR009003">
    <property type="entry name" value="Peptidase_S1_PA"/>
</dbReference>
<feature type="compositionally biased region" description="Low complexity" evidence="1">
    <location>
        <begin position="13"/>
        <end position="29"/>
    </location>
</feature>
<organism evidence="2 3">
    <name type="scientific">Methylobacterium goesingense</name>
    <dbReference type="NCBI Taxonomy" id="243690"/>
    <lineage>
        <taxon>Bacteria</taxon>
        <taxon>Pseudomonadati</taxon>
        <taxon>Pseudomonadota</taxon>
        <taxon>Alphaproteobacteria</taxon>
        <taxon>Hyphomicrobiales</taxon>
        <taxon>Methylobacteriaceae</taxon>
        <taxon>Methylobacterium</taxon>
    </lineage>
</organism>
<name>A0ABV2L0H0_9HYPH</name>
<dbReference type="EMBL" id="JBEPMM010000001">
    <property type="protein sequence ID" value="MET3691322.1"/>
    <property type="molecule type" value="Genomic_DNA"/>
</dbReference>
<comment type="caution">
    <text evidence="2">The sequence shown here is derived from an EMBL/GenBank/DDBJ whole genome shotgun (WGS) entry which is preliminary data.</text>
</comment>